<evidence type="ECO:0000313" key="1">
    <source>
        <dbReference type="EMBL" id="GAH81291.1"/>
    </source>
</evidence>
<feature type="non-terminal residue" evidence="1">
    <location>
        <position position="1"/>
    </location>
</feature>
<proteinExistence type="predicted"/>
<protein>
    <submittedName>
        <fullName evidence="1">Uncharacterized protein</fullName>
    </submittedName>
</protein>
<name>X1IFU7_9ZZZZ</name>
<reference evidence="1" key="1">
    <citation type="journal article" date="2014" name="Front. Microbiol.">
        <title>High frequency of phylogenetically diverse reductive dehalogenase-homologous genes in deep subseafloor sedimentary metagenomes.</title>
        <authorList>
            <person name="Kawai M."/>
            <person name="Futagami T."/>
            <person name="Toyoda A."/>
            <person name="Takaki Y."/>
            <person name="Nishi S."/>
            <person name="Hori S."/>
            <person name="Arai W."/>
            <person name="Tsubouchi T."/>
            <person name="Morono Y."/>
            <person name="Uchiyama I."/>
            <person name="Ito T."/>
            <person name="Fujiyama A."/>
            <person name="Inagaki F."/>
            <person name="Takami H."/>
        </authorList>
    </citation>
    <scope>NUCLEOTIDE SEQUENCE</scope>
    <source>
        <strain evidence="1">Expedition CK06-06</strain>
    </source>
</reference>
<comment type="caution">
    <text evidence="1">The sequence shown here is derived from an EMBL/GenBank/DDBJ whole genome shotgun (WGS) entry which is preliminary data.</text>
</comment>
<feature type="non-terminal residue" evidence="1">
    <location>
        <position position="245"/>
    </location>
</feature>
<dbReference type="AlphaFoldDB" id="X1IFU7"/>
<accession>X1IFU7</accession>
<organism evidence="1">
    <name type="scientific">marine sediment metagenome</name>
    <dbReference type="NCBI Taxonomy" id="412755"/>
    <lineage>
        <taxon>unclassified sequences</taxon>
        <taxon>metagenomes</taxon>
        <taxon>ecological metagenomes</taxon>
    </lineage>
</organism>
<sequence length="245" mass="28033">VEKWYIQNFTDPIELSKGNYTLVLNGSALRWPQDKLTKYRWYYNEDNPMNPELYSSYFYPLENKWTNGTKGSPFLYKLDQKLNFSFKPEDINMHAEIDGDSFPVIEGVGSIKGDLSIPNVDYSSATDTLPISIKNNKSNSLLFNATYRYKLKHILNSGGTVSIKESFNNTWTINPNFTRPSNNPSNNYSIKFQYPTSWFNLTVFKNGGKLTVGSDYIIDGEAIYILNDTITADADWKITANSEKI</sequence>
<dbReference type="EMBL" id="BARU01038135">
    <property type="protein sequence ID" value="GAH81291.1"/>
    <property type="molecule type" value="Genomic_DNA"/>
</dbReference>
<gene>
    <name evidence="1" type="ORF">S03H2_59312</name>
</gene>